<reference evidence="2 3" key="1">
    <citation type="submission" date="2019-09" db="EMBL/GenBank/DDBJ databases">
        <authorList>
            <person name="Wang X."/>
        </authorList>
    </citation>
    <scope>NUCLEOTIDE SEQUENCE [LARGE SCALE GENOMIC DNA]</scope>
    <source>
        <strain evidence="2 3">CICC 11023</strain>
    </source>
</reference>
<dbReference type="InterPro" id="IPR011051">
    <property type="entry name" value="RmlC_Cupin_sf"/>
</dbReference>
<dbReference type="PANTHER" id="PTHR36440">
    <property type="entry name" value="PUTATIVE (AFU_ORTHOLOGUE AFUA_8G07350)-RELATED"/>
    <property type="match status" value="1"/>
</dbReference>
<dbReference type="InterPro" id="IPR013096">
    <property type="entry name" value="Cupin_2"/>
</dbReference>
<dbReference type="EMBL" id="VXLC01000004">
    <property type="protein sequence ID" value="KAA8888050.1"/>
    <property type="molecule type" value="Genomic_DNA"/>
</dbReference>
<evidence type="ECO:0000313" key="2">
    <source>
        <dbReference type="EMBL" id="KAA8888050.1"/>
    </source>
</evidence>
<protein>
    <submittedName>
        <fullName evidence="2">Cupin domain-containing protein</fullName>
    </submittedName>
</protein>
<accession>A0A5N0EGT9</accession>
<gene>
    <name evidence="2" type="ORF">F3087_13305</name>
</gene>
<organism evidence="2 3">
    <name type="scientific">Nocardia colli</name>
    <dbReference type="NCBI Taxonomy" id="2545717"/>
    <lineage>
        <taxon>Bacteria</taxon>
        <taxon>Bacillati</taxon>
        <taxon>Actinomycetota</taxon>
        <taxon>Actinomycetes</taxon>
        <taxon>Mycobacteriales</taxon>
        <taxon>Nocardiaceae</taxon>
        <taxon>Nocardia</taxon>
    </lineage>
</organism>
<dbReference type="Gene3D" id="2.60.120.10">
    <property type="entry name" value="Jelly Rolls"/>
    <property type="match status" value="1"/>
</dbReference>
<name>A0A5N0EGT9_9NOCA</name>
<dbReference type="Pfam" id="PF07883">
    <property type="entry name" value="Cupin_2"/>
    <property type="match status" value="1"/>
</dbReference>
<dbReference type="InterPro" id="IPR053146">
    <property type="entry name" value="QDO-like"/>
</dbReference>
<dbReference type="PANTHER" id="PTHR36440:SF1">
    <property type="entry name" value="PUTATIVE (AFU_ORTHOLOGUE AFUA_8G07350)-RELATED"/>
    <property type="match status" value="1"/>
</dbReference>
<dbReference type="SUPFAM" id="SSF51182">
    <property type="entry name" value="RmlC-like cupins"/>
    <property type="match status" value="1"/>
</dbReference>
<comment type="caution">
    <text evidence="2">The sequence shown here is derived from an EMBL/GenBank/DDBJ whole genome shotgun (WGS) entry which is preliminary data.</text>
</comment>
<dbReference type="InterPro" id="IPR014710">
    <property type="entry name" value="RmlC-like_jellyroll"/>
</dbReference>
<dbReference type="OrthoDB" id="9791637at2"/>
<sequence length="161" mass="17602">MSYAGPVGVRAPWTQPQVRYYDGGFEQVLSEQETASALTVMRAKVFPAGAPPLHFHTREDEFWVILSGRVRFWIGGYSLTECAVSEAGPGAFVYGPRNIPHTFQTITEESEVLVGNTPGAIEGYFQGVGAAEAREHDKQLDLLGSYGVTVVGPPPVWSEWN</sequence>
<dbReference type="AlphaFoldDB" id="A0A5N0EGT9"/>
<feature type="domain" description="Cupin type-2" evidence="1">
    <location>
        <begin position="47"/>
        <end position="109"/>
    </location>
</feature>
<dbReference type="RefSeq" id="WP_150402220.1">
    <property type="nucleotide sequence ID" value="NZ_VXLC01000004.1"/>
</dbReference>
<keyword evidence="3" id="KW-1185">Reference proteome</keyword>
<evidence type="ECO:0000313" key="3">
    <source>
        <dbReference type="Proteomes" id="UP000323876"/>
    </source>
</evidence>
<evidence type="ECO:0000259" key="1">
    <source>
        <dbReference type="Pfam" id="PF07883"/>
    </source>
</evidence>
<dbReference type="Proteomes" id="UP000323876">
    <property type="component" value="Unassembled WGS sequence"/>
</dbReference>
<proteinExistence type="predicted"/>